<evidence type="ECO:0000313" key="2">
    <source>
        <dbReference type="EMBL" id="MFD0852803.1"/>
    </source>
</evidence>
<evidence type="ECO:0000256" key="1">
    <source>
        <dbReference type="SAM" id="MobiDB-lite"/>
    </source>
</evidence>
<reference evidence="3" key="1">
    <citation type="journal article" date="2019" name="Int. J. Syst. Evol. Microbiol.">
        <title>The Global Catalogue of Microorganisms (GCM) 10K type strain sequencing project: providing services to taxonomists for standard genome sequencing and annotation.</title>
        <authorList>
            <consortium name="The Broad Institute Genomics Platform"/>
            <consortium name="The Broad Institute Genome Sequencing Center for Infectious Disease"/>
            <person name="Wu L."/>
            <person name="Ma J."/>
        </authorList>
    </citation>
    <scope>NUCLEOTIDE SEQUENCE [LARGE SCALE GENOMIC DNA]</scope>
    <source>
        <strain evidence="3">JCM 31696</strain>
    </source>
</reference>
<sequence>MRRLTSASDALDVTSLVALSVMPYRSSDCPPGVVAGVDGEVDAEVDGEVDAEVDAEAEGDGAAEPLPVTGMPVNSPAVPVLSTVSRWTS</sequence>
<protein>
    <submittedName>
        <fullName evidence="2">Uncharacterized protein</fullName>
    </submittedName>
</protein>
<comment type="caution">
    <text evidence="2">The sequence shown here is derived from an EMBL/GenBank/DDBJ whole genome shotgun (WGS) entry which is preliminary data.</text>
</comment>
<dbReference type="EMBL" id="JBHTIR010001647">
    <property type="protein sequence ID" value="MFD0852803.1"/>
    <property type="molecule type" value="Genomic_DNA"/>
</dbReference>
<evidence type="ECO:0000313" key="3">
    <source>
        <dbReference type="Proteomes" id="UP001597083"/>
    </source>
</evidence>
<feature type="region of interest" description="Disordered" evidence="1">
    <location>
        <begin position="54"/>
        <end position="74"/>
    </location>
</feature>
<gene>
    <name evidence="2" type="ORF">ACFQ07_11235</name>
</gene>
<proteinExistence type="predicted"/>
<name>A0ABW3CEU4_9ACTN</name>
<feature type="non-terminal residue" evidence="2">
    <location>
        <position position="89"/>
    </location>
</feature>
<keyword evidence="3" id="KW-1185">Reference proteome</keyword>
<organism evidence="2 3">
    <name type="scientific">Actinomadura adrarensis</name>
    <dbReference type="NCBI Taxonomy" id="1819600"/>
    <lineage>
        <taxon>Bacteria</taxon>
        <taxon>Bacillati</taxon>
        <taxon>Actinomycetota</taxon>
        <taxon>Actinomycetes</taxon>
        <taxon>Streptosporangiales</taxon>
        <taxon>Thermomonosporaceae</taxon>
        <taxon>Actinomadura</taxon>
    </lineage>
</organism>
<dbReference type="Proteomes" id="UP001597083">
    <property type="component" value="Unassembled WGS sequence"/>
</dbReference>
<accession>A0ABW3CEU4</accession>